<proteinExistence type="predicted"/>
<evidence type="ECO:0000313" key="1">
    <source>
        <dbReference type="EMBL" id="MCQ4085172.1"/>
    </source>
</evidence>
<accession>A0ABT1Q5I0</accession>
<reference evidence="1" key="1">
    <citation type="submission" date="2022-06" db="EMBL/GenBank/DDBJ databases">
        <title>Draft genome sequence of Streptomyces sp. RB6PN25 isolated from peat swamp forest in Thailand.</title>
        <authorList>
            <person name="Duangmal K."/>
            <person name="Klaysubun C."/>
        </authorList>
    </citation>
    <scope>NUCLEOTIDE SEQUENCE</scope>
    <source>
        <strain evidence="1">RB6PN25</strain>
    </source>
</reference>
<evidence type="ECO:0000313" key="2">
    <source>
        <dbReference type="Proteomes" id="UP001057702"/>
    </source>
</evidence>
<dbReference type="Proteomes" id="UP001057702">
    <property type="component" value="Unassembled WGS sequence"/>
</dbReference>
<keyword evidence="2" id="KW-1185">Reference proteome</keyword>
<comment type="caution">
    <text evidence="1">The sequence shown here is derived from an EMBL/GenBank/DDBJ whole genome shotgun (WGS) entry which is preliminary data.</text>
</comment>
<gene>
    <name evidence="1" type="ORF">NGB36_32580</name>
</gene>
<organism evidence="1 2">
    <name type="scientific">Streptomyces humicola</name>
    <dbReference type="NCBI Taxonomy" id="2953240"/>
    <lineage>
        <taxon>Bacteria</taxon>
        <taxon>Bacillati</taxon>
        <taxon>Actinomycetota</taxon>
        <taxon>Actinomycetes</taxon>
        <taxon>Kitasatosporales</taxon>
        <taxon>Streptomycetaceae</taxon>
        <taxon>Streptomyces</taxon>
    </lineage>
</organism>
<feature type="non-terminal residue" evidence="1">
    <location>
        <position position="1"/>
    </location>
</feature>
<dbReference type="EMBL" id="JANFNG010000057">
    <property type="protein sequence ID" value="MCQ4085172.1"/>
    <property type="molecule type" value="Genomic_DNA"/>
</dbReference>
<sequence>TDRAHVLAAIRSLNRLEFVIETLRAALNTLAAASPDWLTNHAGAAWFDRYATRPEDYWLPSGRAKRTELAEQAGRDGMRLLADVQAPEAPGWLRELPAVQTLRRAWVQQYVLDDGGEVRWRDPKDCPPGALRLVSPHDTEARASIKRDIKWDGYKIHLTESCDPDTAT</sequence>
<protein>
    <submittedName>
        <fullName evidence="1">IS5/IS1182 family transposase</fullName>
    </submittedName>
</protein>
<name>A0ABT1Q5I0_9ACTN</name>